<dbReference type="SMART" id="SM00382">
    <property type="entry name" value="AAA"/>
    <property type="match status" value="3"/>
</dbReference>
<gene>
    <name evidence="5" type="ORF">J8273_4591</name>
</gene>
<evidence type="ECO:0000259" key="4">
    <source>
        <dbReference type="SMART" id="SM00382"/>
    </source>
</evidence>
<evidence type="ECO:0000313" key="6">
    <source>
        <dbReference type="Proteomes" id="UP000717585"/>
    </source>
</evidence>
<evidence type="ECO:0000313" key="5">
    <source>
        <dbReference type="EMBL" id="KAG9393991.1"/>
    </source>
</evidence>
<dbReference type="InterPro" id="IPR050168">
    <property type="entry name" value="AAA_ATPase_domain"/>
</dbReference>
<dbReference type="FunFam" id="3.40.50.300:FF:000061">
    <property type="entry name" value="ATPase family, AAA domain-containing 2"/>
    <property type="match status" value="1"/>
</dbReference>
<dbReference type="GO" id="GO:0005524">
    <property type="term" value="F:ATP binding"/>
    <property type="evidence" value="ECO:0007669"/>
    <property type="project" value="UniProtKB-KW"/>
</dbReference>
<dbReference type="Gene3D" id="3.40.50.300">
    <property type="entry name" value="P-loop containing nucleotide triphosphate hydrolases"/>
    <property type="match status" value="3"/>
</dbReference>
<dbReference type="InterPro" id="IPR003593">
    <property type="entry name" value="AAA+_ATPase"/>
</dbReference>
<dbReference type="PROSITE" id="PS00674">
    <property type="entry name" value="AAA"/>
    <property type="match status" value="1"/>
</dbReference>
<reference evidence="5" key="1">
    <citation type="submission" date="2021-05" db="EMBL/GenBank/DDBJ databases">
        <title>A free-living protist that lacks canonical eukaryotic 1 DNA replication and segregation systems.</title>
        <authorList>
            <person name="Salas-Leiva D.E."/>
            <person name="Tromer E.C."/>
            <person name="Curtis B.A."/>
            <person name="Jerlstrom-Hultqvist J."/>
            <person name="Kolisko M."/>
            <person name="Yi Z."/>
            <person name="Salas-Leiva J.S."/>
            <person name="Gallot-Lavallee L."/>
            <person name="Kops G.J.P.L."/>
            <person name="Archibald J.M."/>
            <person name="Simpson A.G.B."/>
            <person name="Roger A.J."/>
        </authorList>
    </citation>
    <scope>NUCLEOTIDE SEQUENCE</scope>
    <source>
        <strain evidence="5">BICM</strain>
    </source>
</reference>
<proteinExistence type="predicted"/>
<dbReference type="PANTHER" id="PTHR23077">
    <property type="entry name" value="AAA-FAMILY ATPASE"/>
    <property type="match status" value="1"/>
</dbReference>
<dbReference type="InterPro" id="IPR003959">
    <property type="entry name" value="ATPase_AAA_core"/>
</dbReference>
<feature type="region of interest" description="Disordered" evidence="3">
    <location>
        <begin position="1"/>
        <end position="34"/>
    </location>
</feature>
<feature type="domain" description="AAA+ ATPase" evidence="4">
    <location>
        <begin position="360"/>
        <end position="488"/>
    </location>
</feature>
<dbReference type="Proteomes" id="UP000717585">
    <property type="component" value="Unassembled WGS sequence"/>
</dbReference>
<name>A0A8J6AT93_9EUKA</name>
<keyword evidence="6" id="KW-1185">Reference proteome</keyword>
<dbReference type="AlphaFoldDB" id="A0A8J6AT93"/>
<protein>
    <submittedName>
        <fullName evidence="5">ATPase family associated with various cellular activities (AAA)</fullName>
    </submittedName>
</protein>
<organism evidence="5 6">
    <name type="scientific">Carpediemonas membranifera</name>
    <dbReference type="NCBI Taxonomy" id="201153"/>
    <lineage>
        <taxon>Eukaryota</taxon>
        <taxon>Metamonada</taxon>
        <taxon>Carpediemonas-like organisms</taxon>
        <taxon>Carpediemonas</taxon>
    </lineage>
</organism>
<feature type="domain" description="AAA+ ATPase" evidence="4">
    <location>
        <begin position="601"/>
        <end position="737"/>
    </location>
</feature>
<dbReference type="PANTHER" id="PTHR23077:SF27">
    <property type="entry name" value="ATPASE FAMILY GENE 2 PROTEIN HOMOLOG A"/>
    <property type="match status" value="1"/>
</dbReference>
<evidence type="ECO:0000256" key="2">
    <source>
        <dbReference type="ARBA" id="ARBA00022840"/>
    </source>
</evidence>
<feature type="domain" description="AAA+ ATPase" evidence="4">
    <location>
        <begin position="225"/>
        <end position="342"/>
    </location>
</feature>
<dbReference type="SUPFAM" id="SSF52540">
    <property type="entry name" value="P-loop containing nucleoside triphosphate hydrolases"/>
    <property type="match status" value="3"/>
</dbReference>
<sequence>MAKKTPRTPKAPQGHFQGPQKSATRTPNKHSLSKVGNGFRILGSALTRPDDASIALMHPADMMQCQFRFEASVLITSSSDITAVWHFRVVPDRAVTCGRICFPGAEDDAVYVVQTAPAPPALVSISIVSAWTDDYYKRYVHWTLRQRVVTQGQVLVVPRNMDEVALTLTAPSHPGPAVITHDTRVILVSDASPAPLDPDYIGDIEDLVRLVRLTFTSAGLNPDFIPAGSVVHGLPGTGKTLISRHLAKLMGCALLTVTNDQRHPAGLRQVLDDAIVQAPALVFIDEIDSLGSSESEEIVSMIPATKTQQVFILGATNRHDSVNSRLRTAIGSDFEVGVPSEETRGAMLDHFLSNLTIVRPPSGMLLVGPPGSGKARLARHVGMTLGLEVRVLCGSAVVHSDNPCAMVLDFFRQAGRGVLLYISELEALCPVRSGDSDAESVLLTNTMLTSLQQSRLPVICGATNSDDLDPAVRRFGRLDEEILIPPLTEEDRALVLQDMLGTLPLDGDVSAVVGATPGFLRGDLACLVRDAIASGKHLTSSALATRAAKVSPAARWSTFDLPRGLTFAAVAGYGSAIAQLKESVLLSTARRAAFKTMKLKPARGVMIHGANGVGKTYMATALAAESGRTPFAIRGPDILSPFLGETERKLVKLFKAARQAVPSVILIDEIDAIASSRSDRTGNLGTRILTTLLTLIDGVDSAADLLVVGTTSRPAVIDPALRRSGRLGVTVHIGLPSEEDLRDLCYYHLRPLSVTIEGLEPLCAEFAKAYTGTRCTASDVKLYCQHVKEKLALSGRVETVDAVTEVMASLTCSGTADAGLIAMSAEFESGKGGDTSW</sequence>
<dbReference type="InterPro" id="IPR003960">
    <property type="entry name" value="ATPase_AAA_CS"/>
</dbReference>
<evidence type="ECO:0000256" key="1">
    <source>
        <dbReference type="ARBA" id="ARBA00022741"/>
    </source>
</evidence>
<evidence type="ECO:0000256" key="3">
    <source>
        <dbReference type="SAM" id="MobiDB-lite"/>
    </source>
</evidence>
<keyword evidence="1" id="KW-0547">Nucleotide-binding</keyword>
<accession>A0A8J6AT93</accession>
<comment type="caution">
    <text evidence="5">The sequence shown here is derived from an EMBL/GenBank/DDBJ whole genome shotgun (WGS) entry which is preliminary data.</text>
</comment>
<dbReference type="Pfam" id="PF00004">
    <property type="entry name" value="AAA"/>
    <property type="match status" value="3"/>
</dbReference>
<dbReference type="GO" id="GO:0005737">
    <property type="term" value="C:cytoplasm"/>
    <property type="evidence" value="ECO:0007669"/>
    <property type="project" value="TreeGrafter"/>
</dbReference>
<dbReference type="GO" id="GO:0016887">
    <property type="term" value="F:ATP hydrolysis activity"/>
    <property type="evidence" value="ECO:0007669"/>
    <property type="project" value="InterPro"/>
</dbReference>
<keyword evidence="2" id="KW-0067">ATP-binding</keyword>
<dbReference type="EMBL" id="JAHDYR010000019">
    <property type="protein sequence ID" value="KAG9393991.1"/>
    <property type="molecule type" value="Genomic_DNA"/>
</dbReference>
<dbReference type="InterPro" id="IPR027417">
    <property type="entry name" value="P-loop_NTPase"/>
</dbReference>